<organism evidence="2 3">
    <name type="scientific">Pedobacter gandavensis</name>
    <dbReference type="NCBI Taxonomy" id="2679963"/>
    <lineage>
        <taxon>Bacteria</taxon>
        <taxon>Pseudomonadati</taxon>
        <taxon>Bacteroidota</taxon>
        <taxon>Sphingobacteriia</taxon>
        <taxon>Sphingobacteriales</taxon>
        <taxon>Sphingobacteriaceae</taxon>
        <taxon>Pedobacter</taxon>
    </lineage>
</organism>
<keyword evidence="2" id="KW-0378">Hydrolase</keyword>
<accession>A0ABR6EZ72</accession>
<protein>
    <submittedName>
        <fullName evidence="2">Restriction endonuclease subunit R</fullName>
    </submittedName>
</protein>
<dbReference type="GO" id="GO:0004519">
    <property type="term" value="F:endonuclease activity"/>
    <property type="evidence" value="ECO:0007669"/>
    <property type="project" value="UniProtKB-KW"/>
</dbReference>
<keyword evidence="2" id="KW-0255">Endonuclease</keyword>
<proteinExistence type="predicted"/>
<dbReference type="Pfam" id="PF19778">
    <property type="entry name" value="RE_endonuc"/>
    <property type="match status" value="1"/>
</dbReference>
<dbReference type="Pfam" id="PF04851">
    <property type="entry name" value="ResIII"/>
    <property type="match status" value="1"/>
</dbReference>
<evidence type="ECO:0000313" key="3">
    <source>
        <dbReference type="Proteomes" id="UP000636110"/>
    </source>
</evidence>
<evidence type="ECO:0000259" key="1">
    <source>
        <dbReference type="PROSITE" id="PS51192"/>
    </source>
</evidence>
<name>A0ABR6EZ72_9SPHI</name>
<dbReference type="Gene3D" id="3.40.50.300">
    <property type="entry name" value="P-loop containing nucleotide triphosphate hydrolases"/>
    <property type="match status" value="1"/>
</dbReference>
<reference evidence="2 3" key="1">
    <citation type="submission" date="2019-11" db="EMBL/GenBank/DDBJ databases">
        <title>Description of Pedobacter sp. LMG 31462T.</title>
        <authorList>
            <person name="Carlier A."/>
            <person name="Qi S."/>
            <person name="Vandamme P."/>
        </authorList>
    </citation>
    <scope>NUCLEOTIDE SEQUENCE [LARGE SCALE GENOMIC DNA]</scope>
    <source>
        <strain evidence="2 3">LMG 31462</strain>
    </source>
</reference>
<dbReference type="RefSeq" id="WP_182959622.1">
    <property type="nucleotide sequence ID" value="NZ_WNXC01000006.1"/>
</dbReference>
<dbReference type="InterPro" id="IPR050742">
    <property type="entry name" value="Helicase_Restrict-Modif_Enz"/>
</dbReference>
<comment type="caution">
    <text evidence="2">The sequence shown here is derived from an EMBL/GenBank/DDBJ whole genome shotgun (WGS) entry which is preliminary data.</text>
</comment>
<dbReference type="PANTHER" id="PTHR47396">
    <property type="entry name" value="TYPE I RESTRICTION ENZYME ECOKI R PROTEIN"/>
    <property type="match status" value="1"/>
</dbReference>
<dbReference type="InterPro" id="IPR006935">
    <property type="entry name" value="Helicase/UvrB_N"/>
</dbReference>
<keyword evidence="2" id="KW-0540">Nuclease</keyword>
<dbReference type="InterPro" id="IPR045572">
    <property type="entry name" value="RE_endonuc_C"/>
</dbReference>
<sequence>MKLQFKEQDFQVQAIDAVVKCFEGQTLKTNHFTLEKSRDIIRKTKQIASGGYQGALGSELLEDIGYRNSAIQITDRQVLENIIAVQREHYLIENRNLDILLGANLGYNLTIEMETGTGKTYTYIRTMYELQKHYGWSKFIIIVPSIAIREGVYKSFEITQDHFQELYGHKITPFIYNSTRPQDIETFASDSRISVMIINTQAFASRGADAKRIYQELDQFGTRKPIDVLAQTNPILIIDEPQSVGKQGSVTLKSMEDFRPLLTLRYSATHAEEYNKIYRLDALDAYNKKLVKKIQVKGINLKGSTGTTGYLYLEHISLSASKPPIAVLEYEKRSGNGVKRVREKLEERADLFELSGHLPAYKNHTISEVNGYLNKVVIGGQEIFPGDIINDKDEMSFRRIQIRETILSHLQKERALFEKGIKVLSLFFIDSVEKYRVYNELGEEELGDYARIFEEEYDNVVNEFIDLFHQDYTDFIVATDAQKVHKDYMPGNYLEYLKRDDADRVHNGYFAIDKKGKPVDPSIKRGSEDSDDVSAYDLIMKDKERLLSFTEPTRFIFSHSALKEGWDNPNVFQICALKNVDSGSQTRRRQEVGRGMRLCVDSRGIRQDFELIGEQVHEINKLTVIASESYESFAKGLQTEIANSLKHRPQKADAKYFIGKVLTNEKEESIRLTEEDAKKLNKFLYKHDILDEDDKITPEGKERIEKMDIPLPENLQPFVEAVSRLLQSIYNCETIKPEDEREVVVLQTNSNFAKKEFQELWKRISLKTIYEVKFDTDSLIEHARNRINADLHISSRSYEVKIGEMDTASKEELKEGTAINVTKTEQLKLKADLYTNTAYDIVGEMEVLTNLKRSTIVAILKTIKPEKFYLLRQNPEEFIAKCAKLINETKASLIINNIVYHKTNQSFDSKTVFTNDKNVLRNSDVLKKHIYDFMNTDSTVEKDFAKNLEEAVEVVVYAKLPKNFYIPTPVANYSPDWAIVLDKEKVRHIYFVAETKGTEDGIELRAIESLKIHCAKEHFKTISGGEVKFDVIKTYSKLLDIAQLN</sequence>
<dbReference type="PANTHER" id="PTHR47396:SF1">
    <property type="entry name" value="ATP-DEPENDENT HELICASE IRC3-RELATED"/>
    <property type="match status" value="1"/>
</dbReference>
<dbReference type="SUPFAM" id="SSF52540">
    <property type="entry name" value="P-loop containing nucleoside triphosphate hydrolases"/>
    <property type="match status" value="1"/>
</dbReference>
<evidence type="ECO:0000313" key="2">
    <source>
        <dbReference type="EMBL" id="MBB2150561.1"/>
    </source>
</evidence>
<dbReference type="InterPro" id="IPR027417">
    <property type="entry name" value="P-loop_NTPase"/>
</dbReference>
<gene>
    <name evidence="2" type="ORF">GM920_16810</name>
</gene>
<dbReference type="InterPro" id="IPR014001">
    <property type="entry name" value="Helicase_ATP-bd"/>
</dbReference>
<keyword evidence="3" id="KW-1185">Reference proteome</keyword>
<feature type="domain" description="Helicase ATP-binding" evidence="1">
    <location>
        <begin position="100"/>
        <end position="288"/>
    </location>
</feature>
<dbReference type="PROSITE" id="PS51192">
    <property type="entry name" value="HELICASE_ATP_BIND_1"/>
    <property type="match status" value="1"/>
</dbReference>
<dbReference type="Proteomes" id="UP000636110">
    <property type="component" value="Unassembled WGS sequence"/>
</dbReference>
<dbReference type="EMBL" id="WNXC01000006">
    <property type="protein sequence ID" value="MBB2150561.1"/>
    <property type="molecule type" value="Genomic_DNA"/>
</dbReference>